<name>A0ACB8ZZ79_9ASTR</name>
<dbReference type="EMBL" id="CM042042">
    <property type="protein sequence ID" value="KAI3703172.1"/>
    <property type="molecule type" value="Genomic_DNA"/>
</dbReference>
<organism evidence="1 2">
    <name type="scientific">Smallanthus sonchifolius</name>
    <dbReference type="NCBI Taxonomy" id="185202"/>
    <lineage>
        <taxon>Eukaryota</taxon>
        <taxon>Viridiplantae</taxon>
        <taxon>Streptophyta</taxon>
        <taxon>Embryophyta</taxon>
        <taxon>Tracheophyta</taxon>
        <taxon>Spermatophyta</taxon>
        <taxon>Magnoliopsida</taxon>
        <taxon>eudicotyledons</taxon>
        <taxon>Gunneridae</taxon>
        <taxon>Pentapetalae</taxon>
        <taxon>asterids</taxon>
        <taxon>campanulids</taxon>
        <taxon>Asterales</taxon>
        <taxon>Asteraceae</taxon>
        <taxon>Asteroideae</taxon>
        <taxon>Heliantheae alliance</taxon>
        <taxon>Millerieae</taxon>
        <taxon>Smallanthus</taxon>
    </lineage>
</organism>
<gene>
    <name evidence="1" type="ORF">L1987_73060</name>
</gene>
<reference evidence="1 2" key="2">
    <citation type="journal article" date="2022" name="Mol. Ecol. Resour.">
        <title>The genomes of chicory, endive, great burdock and yacon provide insights into Asteraceae paleo-polyploidization history and plant inulin production.</title>
        <authorList>
            <person name="Fan W."/>
            <person name="Wang S."/>
            <person name="Wang H."/>
            <person name="Wang A."/>
            <person name="Jiang F."/>
            <person name="Liu H."/>
            <person name="Zhao H."/>
            <person name="Xu D."/>
            <person name="Zhang Y."/>
        </authorList>
    </citation>
    <scope>NUCLEOTIDE SEQUENCE [LARGE SCALE GENOMIC DNA]</scope>
    <source>
        <strain evidence="2">cv. Yunnan</strain>
        <tissue evidence="1">Leaves</tissue>
    </source>
</reference>
<reference evidence="2" key="1">
    <citation type="journal article" date="2022" name="Mol. Ecol. Resour.">
        <title>The genomes of chicory, endive, great burdock and yacon provide insights into Asteraceae palaeo-polyploidization history and plant inulin production.</title>
        <authorList>
            <person name="Fan W."/>
            <person name="Wang S."/>
            <person name="Wang H."/>
            <person name="Wang A."/>
            <person name="Jiang F."/>
            <person name="Liu H."/>
            <person name="Zhao H."/>
            <person name="Xu D."/>
            <person name="Zhang Y."/>
        </authorList>
    </citation>
    <scope>NUCLEOTIDE SEQUENCE [LARGE SCALE GENOMIC DNA]</scope>
    <source>
        <strain evidence="2">cv. Yunnan</strain>
    </source>
</reference>
<accession>A0ACB8ZZ79</accession>
<proteinExistence type="predicted"/>
<protein>
    <submittedName>
        <fullName evidence="1">Uncharacterized protein</fullName>
    </submittedName>
</protein>
<evidence type="ECO:0000313" key="1">
    <source>
        <dbReference type="EMBL" id="KAI3703172.1"/>
    </source>
</evidence>
<comment type="caution">
    <text evidence="1">The sequence shown here is derived from an EMBL/GenBank/DDBJ whole genome shotgun (WGS) entry which is preliminary data.</text>
</comment>
<sequence length="477" mass="54124">MGYEGTRMKGNKDEGIKQSKRVPVGKFYKTATAIEERLSETVGNINSTDDNSKLLNSVKGMPSCKISKFSARVNEEGEVCIDESMVEHEPSTINTTTKNPDGPILSYANMQTGHQVQVCQQEGSGGYARALIELEYETKLTDSVKVWYQRVEGSEEKFVNIDVEFENVPDKCDHCMVFGHSFKNCRLRPRTEDEKNKEAHLNREGTVHKIPNQFNGQQNNRSNHHRNLANAGYHGRRRGPGSVQVKDRNIQQTKKHNAQPESSKSKGNREACNLMEMNITGENGQPKHMQTEDNPLDLPSRVKPRKPLISVIETANRYTLLDEDGNTIEENRENNESVNNDSGIPKSLNAGWIKKQERRLNSRYSSLVNQEQRFEAKKYVLEKLVPIQSVLSGWPIYLLEYFRLLCILHNFGDGYMAAASERDYLEDQVINGMQNNGTPMEEVESETDAMASLMKNDNLETHHVVSKFVSSQVHESK</sequence>
<dbReference type="Proteomes" id="UP001056120">
    <property type="component" value="Linkage Group LG25"/>
</dbReference>
<evidence type="ECO:0000313" key="2">
    <source>
        <dbReference type="Proteomes" id="UP001056120"/>
    </source>
</evidence>
<keyword evidence="2" id="KW-1185">Reference proteome</keyword>